<dbReference type="AlphaFoldDB" id="A0AAD8ZYB4"/>
<accession>A0AAD8ZYB4</accession>
<organism evidence="3 4">
    <name type="scientific">Colletotrichum chrysophilum</name>
    <dbReference type="NCBI Taxonomy" id="1836956"/>
    <lineage>
        <taxon>Eukaryota</taxon>
        <taxon>Fungi</taxon>
        <taxon>Dikarya</taxon>
        <taxon>Ascomycota</taxon>
        <taxon>Pezizomycotina</taxon>
        <taxon>Sordariomycetes</taxon>
        <taxon>Hypocreomycetidae</taxon>
        <taxon>Glomerellales</taxon>
        <taxon>Glomerellaceae</taxon>
        <taxon>Colletotrichum</taxon>
        <taxon>Colletotrichum gloeosporioides species complex</taxon>
    </lineage>
</organism>
<evidence type="ECO:0000259" key="2">
    <source>
        <dbReference type="PROSITE" id="PS00028"/>
    </source>
</evidence>
<sequence>MERGRAEHHAPLHLPPRQSGTLIRASFLSRPLRFDREHRARGCNTRRRETSIMSRHAVAPVASSQNPRSHDTFLPVIPVTRGMRQSPNLCSLLLLPSCNQPTLFPCFRCRQMQKSAEVKEGFNSSHLTGRYFRLCRCPSHAPPSPPPPPWHQPPCPHDTCGTRFPSSAHLQPHPSAHQSSSVHPSRQWRRQDSTARLSPANRTAVTDGNGSDVRPTIPRAPASPAGSLDLHLHVRGPC</sequence>
<feature type="domain" description="C2H2-type" evidence="2">
    <location>
        <begin position="155"/>
        <end position="177"/>
    </location>
</feature>
<proteinExistence type="predicted"/>
<reference evidence="3" key="1">
    <citation type="submission" date="2023-01" db="EMBL/GenBank/DDBJ databases">
        <title>Colletotrichum chrysophilum M932 genome sequence.</title>
        <authorList>
            <person name="Baroncelli R."/>
        </authorList>
    </citation>
    <scope>NUCLEOTIDE SEQUENCE</scope>
    <source>
        <strain evidence="3">M932</strain>
    </source>
</reference>
<feature type="region of interest" description="Disordered" evidence="1">
    <location>
        <begin position="162"/>
        <end position="228"/>
    </location>
</feature>
<evidence type="ECO:0000256" key="1">
    <source>
        <dbReference type="SAM" id="MobiDB-lite"/>
    </source>
</evidence>
<dbReference type="PROSITE" id="PS00028">
    <property type="entry name" value="ZINC_FINGER_C2H2_1"/>
    <property type="match status" value="1"/>
</dbReference>
<keyword evidence="4" id="KW-1185">Reference proteome</keyword>
<comment type="caution">
    <text evidence="3">The sequence shown here is derived from an EMBL/GenBank/DDBJ whole genome shotgun (WGS) entry which is preliminary data.</text>
</comment>
<dbReference type="Proteomes" id="UP001243330">
    <property type="component" value="Unassembled WGS sequence"/>
</dbReference>
<evidence type="ECO:0000313" key="3">
    <source>
        <dbReference type="EMBL" id="KAK1837785.1"/>
    </source>
</evidence>
<name>A0AAD8ZYB4_9PEZI</name>
<feature type="compositionally biased region" description="Polar residues" evidence="1">
    <location>
        <begin position="194"/>
        <end position="209"/>
    </location>
</feature>
<protein>
    <recommendedName>
        <fullName evidence="2">C2H2-type domain-containing protein</fullName>
    </recommendedName>
</protein>
<gene>
    <name evidence="3" type="ORF">CCHR01_19594</name>
</gene>
<dbReference type="InterPro" id="IPR013087">
    <property type="entry name" value="Znf_C2H2_type"/>
</dbReference>
<dbReference type="EMBL" id="JAQOWY010001012">
    <property type="protein sequence ID" value="KAK1837785.1"/>
    <property type="molecule type" value="Genomic_DNA"/>
</dbReference>
<evidence type="ECO:0000313" key="4">
    <source>
        <dbReference type="Proteomes" id="UP001243330"/>
    </source>
</evidence>